<feature type="domain" description="Non-haem dioxygenase N-terminal" evidence="4">
    <location>
        <begin position="41"/>
        <end position="155"/>
    </location>
</feature>
<organism evidence="6 7">
    <name type="scientific">Dovyalis caffra</name>
    <dbReference type="NCBI Taxonomy" id="77055"/>
    <lineage>
        <taxon>Eukaryota</taxon>
        <taxon>Viridiplantae</taxon>
        <taxon>Streptophyta</taxon>
        <taxon>Embryophyta</taxon>
        <taxon>Tracheophyta</taxon>
        <taxon>Spermatophyta</taxon>
        <taxon>Magnoliopsida</taxon>
        <taxon>eudicotyledons</taxon>
        <taxon>Gunneridae</taxon>
        <taxon>Pentapetalae</taxon>
        <taxon>rosids</taxon>
        <taxon>fabids</taxon>
        <taxon>Malpighiales</taxon>
        <taxon>Salicaceae</taxon>
        <taxon>Flacourtieae</taxon>
        <taxon>Dovyalis</taxon>
    </lineage>
</organism>
<dbReference type="EMBL" id="CAWUPB010000236">
    <property type="protein sequence ID" value="CAK7324036.1"/>
    <property type="molecule type" value="Genomic_DNA"/>
</dbReference>
<dbReference type="SUPFAM" id="SSF51197">
    <property type="entry name" value="Clavaminate synthase-like"/>
    <property type="match status" value="1"/>
</dbReference>
<evidence type="ECO:0000256" key="3">
    <source>
        <dbReference type="ARBA" id="ARBA00023004"/>
    </source>
</evidence>
<dbReference type="PANTHER" id="PTHR47991">
    <property type="entry name" value="OXOGLUTARATE/IRON-DEPENDENT DIOXYGENASE"/>
    <property type="match status" value="1"/>
</dbReference>
<evidence type="ECO:0000313" key="7">
    <source>
        <dbReference type="Proteomes" id="UP001314170"/>
    </source>
</evidence>
<keyword evidence="2" id="KW-0847">Vitamin C</keyword>
<evidence type="ECO:0000256" key="2">
    <source>
        <dbReference type="ARBA" id="ARBA00022896"/>
    </source>
</evidence>
<comment type="caution">
    <text evidence="6">The sequence shown here is derived from an EMBL/GenBank/DDBJ whole genome shotgun (WGS) entry which is preliminary data.</text>
</comment>
<keyword evidence="3" id="KW-0408">Iron</keyword>
<keyword evidence="7" id="KW-1185">Reference proteome</keyword>
<proteinExistence type="predicted"/>
<dbReference type="GO" id="GO:0031418">
    <property type="term" value="F:L-ascorbic acid binding"/>
    <property type="evidence" value="ECO:0007669"/>
    <property type="project" value="UniProtKB-KW"/>
</dbReference>
<keyword evidence="1" id="KW-0479">Metal-binding</keyword>
<dbReference type="Pfam" id="PF14226">
    <property type="entry name" value="DIOX_N"/>
    <property type="match status" value="1"/>
</dbReference>
<reference evidence="6 7" key="1">
    <citation type="submission" date="2024-01" db="EMBL/GenBank/DDBJ databases">
        <authorList>
            <person name="Waweru B."/>
        </authorList>
    </citation>
    <scope>NUCLEOTIDE SEQUENCE [LARGE SCALE GENOMIC DNA]</scope>
</reference>
<evidence type="ECO:0000256" key="1">
    <source>
        <dbReference type="ARBA" id="ARBA00022723"/>
    </source>
</evidence>
<protein>
    <recommendedName>
        <fullName evidence="4">Non-haem dioxygenase N-terminal domain-containing protein</fullName>
    </recommendedName>
</protein>
<gene>
    <name evidence="5" type="ORF">DCAF_LOCUS1670</name>
    <name evidence="6" type="ORF">DCAF_LOCUS1675</name>
</gene>
<dbReference type="Gene3D" id="2.60.120.330">
    <property type="entry name" value="B-lactam Antibiotic, Isopenicillin N Synthase, Chain"/>
    <property type="match status" value="1"/>
</dbReference>
<sequence>MVPIKCVQEMSIDGDEPPQEYTVKECGFAPTDLSSSSRPFPIIDISLFSSSSAASKRDVEVALETLRSALSSSGCFQAVGHGMSSSFLDKVREMTHQFFALPVEENQKCARRLNESEGYGSDRVVSEKQVLDWSYRLTLGVFPEDKRRMNPWPENPNDFRLIVYSCLNATAA</sequence>
<dbReference type="InterPro" id="IPR050295">
    <property type="entry name" value="Plant_2OG-oxidoreductases"/>
</dbReference>
<dbReference type="Proteomes" id="UP001314170">
    <property type="component" value="Unassembled WGS sequence"/>
</dbReference>
<dbReference type="EMBL" id="CAWUPB010000237">
    <property type="protein sequence ID" value="CAK7324041.1"/>
    <property type="molecule type" value="Genomic_DNA"/>
</dbReference>
<dbReference type="GO" id="GO:0046872">
    <property type="term" value="F:metal ion binding"/>
    <property type="evidence" value="ECO:0007669"/>
    <property type="project" value="UniProtKB-KW"/>
</dbReference>
<evidence type="ECO:0000259" key="4">
    <source>
        <dbReference type="Pfam" id="PF14226"/>
    </source>
</evidence>
<dbReference type="InterPro" id="IPR026992">
    <property type="entry name" value="DIOX_N"/>
</dbReference>
<evidence type="ECO:0000313" key="6">
    <source>
        <dbReference type="EMBL" id="CAK7324041.1"/>
    </source>
</evidence>
<accession>A0AAV1QQP7</accession>
<name>A0AAV1QQP7_9ROSI</name>
<dbReference type="AlphaFoldDB" id="A0AAV1QQP7"/>
<dbReference type="InterPro" id="IPR027443">
    <property type="entry name" value="IPNS-like_sf"/>
</dbReference>
<evidence type="ECO:0000313" key="5">
    <source>
        <dbReference type="EMBL" id="CAK7324036.1"/>
    </source>
</evidence>